<evidence type="ECO:0000313" key="2">
    <source>
        <dbReference type="EMBL" id="OGL52513.1"/>
    </source>
</evidence>
<dbReference type="PANTHER" id="PTHR43679:SF2">
    <property type="entry name" value="OCTANOYL-[GCVH]:PROTEIN N-OCTANOYLTRANSFERASE"/>
    <property type="match status" value="1"/>
</dbReference>
<evidence type="ECO:0000313" key="3">
    <source>
        <dbReference type="Proteomes" id="UP000178082"/>
    </source>
</evidence>
<comment type="caution">
    <text evidence="2">The sequence shown here is derived from an EMBL/GenBank/DDBJ whole genome shotgun (WGS) entry which is preliminary data.</text>
</comment>
<dbReference type="InterPro" id="IPR045864">
    <property type="entry name" value="aa-tRNA-synth_II/BPL/LPL"/>
</dbReference>
<evidence type="ECO:0000259" key="1">
    <source>
        <dbReference type="PROSITE" id="PS51733"/>
    </source>
</evidence>
<dbReference type="AlphaFoldDB" id="A0A1F7SFE8"/>
<dbReference type="EMBL" id="MGDI01000031">
    <property type="protein sequence ID" value="OGL52513.1"/>
    <property type="molecule type" value="Genomic_DNA"/>
</dbReference>
<dbReference type="PANTHER" id="PTHR43679">
    <property type="entry name" value="OCTANOYLTRANSFERASE LIPM-RELATED"/>
    <property type="match status" value="1"/>
</dbReference>
<name>A0A1F7SFE8_9BACT</name>
<dbReference type="InterPro" id="IPR050664">
    <property type="entry name" value="Octanoyltrans_LipM/LipL"/>
</dbReference>
<dbReference type="CDD" id="cd16443">
    <property type="entry name" value="LplA"/>
    <property type="match status" value="1"/>
</dbReference>
<reference evidence="2 3" key="1">
    <citation type="journal article" date="2016" name="Nat. Commun.">
        <title>Thousands of microbial genomes shed light on interconnected biogeochemical processes in an aquifer system.</title>
        <authorList>
            <person name="Anantharaman K."/>
            <person name="Brown C.T."/>
            <person name="Hug L.A."/>
            <person name="Sharon I."/>
            <person name="Castelle C.J."/>
            <person name="Probst A.J."/>
            <person name="Thomas B.C."/>
            <person name="Singh A."/>
            <person name="Wilkins M.J."/>
            <person name="Karaoz U."/>
            <person name="Brodie E.L."/>
            <person name="Williams K.H."/>
            <person name="Hubbard S.S."/>
            <person name="Banfield J.F."/>
        </authorList>
    </citation>
    <scope>NUCLEOTIDE SEQUENCE [LARGE SCALE GENOMIC DNA]</scope>
</reference>
<dbReference type="Gene3D" id="3.30.930.10">
    <property type="entry name" value="Bira Bifunctional Protein, Domain 2"/>
    <property type="match status" value="1"/>
</dbReference>
<gene>
    <name evidence="2" type="ORF">A3G31_11040</name>
</gene>
<proteinExistence type="predicted"/>
<dbReference type="STRING" id="1817883.A3G31_11040"/>
<dbReference type="Pfam" id="PF21948">
    <property type="entry name" value="LplA-B_cat"/>
    <property type="match status" value="1"/>
</dbReference>
<dbReference type="Proteomes" id="UP000178082">
    <property type="component" value="Unassembled WGS sequence"/>
</dbReference>
<organism evidence="2 3">
    <name type="scientific">Candidatus Schekmanbacteria bacterium RIFCSPLOWO2_12_FULL_38_15</name>
    <dbReference type="NCBI Taxonomy" id="1817883"/>
    <lineage>
        <taxon>Bacteria</taxon>
        <taxon>Candidatus Schekmaniibacteriota</taxon>
    </lineage>
</organism>
<feature type="domain" description="BPL/LPL catalytic" evidence="1">
    <location>
        <begin position="33"/>
        <end position="243"/>
    </location>
</feature>
<dbReference type="SUPFAM" id="SSF55681">
    <property type="entry name" value="Class II aaRS and biotin synthetases"/>
    <property type="match status" value="1"/>
</dbReference>
<dbReference type="InterPro" id="IPR004143">
    <property type="entry name" value="BPL_LPL_catalytic"/>
</dbReference>
<dbReference type="PROSITE" id="PS51733">
    <property type="entry name" value="BPL_LPL_CATALYTIC"/>
    <property type="match status" value="1"/>
</dbReference>
<accession>A0A1F7SFE8</accession>
<sequence>MQENIWRLIDTGFSDAYFNMAVDEVLILSCKKDGAKPVLRFYQWNPSGLSLGYAQKFGDGFSLKNCRDMGIDVVRRITGGQAVFHDCDLTYSVAVPESYLEPPKTERLFKMISNGLMEGLKNLGFKVQPFISETPPRERDEKAYNCFFNRSNYEIAIGGKKLAGSAQRRISGALLQHGSVMLRIDYERMAKVYDDDSGKTEEKISEIKKNITSLAENGEMTPDITDIKKAIIEGFKNLSGIKFIPEPLAPEELSEAKRLAEEKYLTKEWNEVK</sequence>
<protein>
    <recommendedName>
        <fullName evidence="1">BPL/LPL catalytic domain-containing protein</fullName>
    </recommendedName>
</protein>